<dbReference type="Pfam" id="PF17957">
    <property type="entry name" value="Big_7"/>
    <property type="match status" value="2"/>
</dbReference>
<name>A0A4Q7ZFL9_9ACTN</name>
<evidence type="ECO:0000313" key="1">
    <source>
        <dbReference type="EMBL" id="RZU48789.1"/>
    </source>
</evidence>
<dbReference type="RefSeq" id="WP_130507978.1">
    <property type="nucleotide sequence ID" value="NZ_SHKY01000001.1"/>
</dbReference>
<dbReference type="GO" id="GO:0005975">
    <property type="term" value="P:carbohydrate metabolic process"/>
    <property type="evidence" value="ECO:0007669"/>
    <property type="project" value="UniProtKB-ARBA"/>
</dbReference>
<comment type="caution">
    <text evidence="1">The sequence shown here is derived from an EMBL/GenBank/DDBJ whole genome shotgun (WGS) entry which is preliminary data.</text>
</comment>
<organism evidence="1 2">
    <name type="scientific">Krasilnikovia cinnamomea</name>
    <dbReference type="NCBI Taxonomy" id="349313"/>
    <lineage>
        <taxon>Bacteria</taxon>
        <taxon>Bacillati</taxon>
        <taxon>Actinomycetota</taxon>
        <taxon>Actinomycetes</taxon>
        <taxon>Micromonosporales</taxon>
        <taxon>Micromonosporaceae</taxon>
        <taxon>Krasilnikovia</taxon>
    </lineage>
</organism>
<dbReference type="Gene3D" id="2.60.40.10">
    <property type="entry name" value="Immunoglobulins"/>
    <property type="match status" value="2"/>
</dbReference>
<reference evidence="1 2" key="1">
    <citation type="submission" date="2019-02" db="EMBL/GenBank/DDBJ databases">
        <title>Sequencing the genomes of 1000 actinobacteria strains.</title>
        <authorList>
            <person name="Klenk H.-P."/>
        </authorList>
    </citation>
    <scope>NUCLEOTIDE SEQUENCE [LARGE SCALE GENOMIC DNA]</scope>
    <source>
        <strain evidence="1 2">DSM 45162</strain>
    </source>
</reference>
<dbReference type="InterPro" id="IPR013783">
    <property type="entry name" value="Ig-like_fold"/>
</dbReference>
<evidence type="ECO:0000313" key="2">
    <source>
        <dbReference type="Proteomes" id="UP000292564"/>
    </source>
</evidence>
<proteinExistence type="predicted"/>
<protein>
    <recommendedName>
        <fullName evidence="3">Ig-like domain-containing protein</fullName>
    </recommendedName>
</protein>
<gene>
    <name evidence="1" type="ORF">EV385_0513</name>
</gene>
<keyword evidence="2" id="KW-1185">Reference proteome</keyword>
<sequence>MEGRRPGEPGGQVAVILTDHVGNSSALSTVVQVDNDPPAGRVLTPEPGARLRGTFTSTLTGVSDLSGVVTARLRVNGTLVGTDTTAPYALAVKTGTYSGNLALSWTLTDRWGQPRTLPPRTVAADNTGPSLSITKAPTNNATVKGTVTVYAKASDPSGVARLELLVNGKVVAKDTTSVYALRVNTTTQKKTMKVQVRAYDKLGNTKIHHHPHLVPQVTPI</sequence>
<accession>A0A4Q7ZFL9</accession>
<dbReference type="AlphaFoldDB" id="A0A4Q7ZFL9"/>
<evidence type="ECO:0008006" key="3">
    <source>
        <dbReference type="Google" id="ProtNLM"/>
    </source>
</evidence>
<dbReference type="Proteomes" id="UP000292564">
    <property type="component" value="Unassembled WGS sequence"/>
</dbReference>
<dbReference type="OrthoDB" id="5240330at2"/>
<dbReference type="EMBL" id="SHKY01000001">
    <property type="protein sequence ID" value="RZU48789.1"/>
    <property type="molecule type" value="Genomic_DNA"/>
</dbReference>